<accession>H8GZR2</accession>
<dbReference type="EMBL" id="CP002191">
    <property type="protein sequence ID" value="AFD25031.1"/>
    <property type="molecule type" value="Genomic_DNA"/>
</dbReference>
<dbReference type="Proteomes" id="UP000007575">
    <property type="component" value="Chromosome"/>
</dbReference>
<reference evidence="2 3" key="1">
    <citation type="journal article" date="2012" name="PLoS ONE">
        <title>Genome sequence and transcriptome analysis of the radioresistant bacterium Deinococcus gobiensis: insights into the extreme environmental adaptations.</title>
        <authorList>
            <person name="Yuan M."/>
            <person name="Chen M."/>
            <person name="Zhang W."/>
            <person name="Lu W."/>
            <person name="Wang J."/>
            <person name="Yang M."/>
            <person name="Zhao P."/>
            <person name="Tang R."/>
            <person name="Li X."/>
            <person name="Hao Y."/>
            <person name="Zhou Z."/>
            <person name="Zhan Y."/>
            <person name="Yu H."/>
            <person name="Teng C."/>
            <person name="Yan Y."/>
            <person name="Ping S."/>
            <person name="Wang Y."/>
            <person name="Lin M."/>
        </authorList>
    </citation>
    <scope>NUCLEOTIDE SEQUENCE [LARGE SCALE GENOMIC DNA]</scope>
    <source>
        <strain evidence="2 3">I-0</strain>
    </source>
</reference>
<keyword evidence="3" id="KW-1185">Reference proteome</keyword>
<feature type="signal peptide" evidence="1">
    <location>
        <begin position="1"/>
        <end position="25"/>
    </location>
</feature>
<name>H8GZR2_DEIGI</name>
<dbReference type="HOGENOM" id="CLU_1545111_0_0_0"/>
<organism evidence="2 3">
    <name type="scientific">Deinococcus gobiensis (strain DSM 21396 / JCM 16679 / CGMCC 1.7299 / I-0)</name>
    <dbReference type="NCBI Taxonomy" id="745776"/>
    <lineage>
        <taxon>Bacteria</taxon>
        <taxon>Thermotogati</taxon>
        <taxon>Deinococcota</taxon>
        <taxon>Deinococci</taxon>
        <taxon>Deinococcales</taxon>
        <taxon>Deinococcaceae</taxon>
        <taxon>Deinococcus</taxon>
    </lineage>
</organism>
<dbReference type="KEGG" id="dgo:DGo_CA1104"/>
<dbReference type="Pfam" id="PF19671">
    <property type="entry name" value="DUF6174"/>
    <property type="match status" value="1"/>
</dbReference>
<evidence type="ECO:0000313" key="2">
    <source>
        <dbReference type="EMBL" id="AFD25031.1"/>
    </source>
</evidence>
<sequence>MSRPALTAALLASLALSGTALLGHAQAGGGGGRAPEVCRADYVRPSFTRLEADLASARARWAAQHIRAYSYDFSQVAAPARFPAVRVTVRPGAAPVTAVLPGEEGEPAAQAGVTVEARFRQVAQALVSWRGQPCPEVRVTYDRATGVPQSFYGGSGLANIADGFGEWRMTNFTRP</sequence>
<feature type="chain" id="PRO_5003612324" evidence="1">
    <location>
        <begin position="26"/>
        <end position="175"/>
    </location>
</feature>
<dbReference type="RefSeq" id="WP_014684514.1">
    <property type="nucleotide sequence ID" value="NC_017790.1"/>
</dbReference>
<keyword evidence="1" id="KW-0732">Signal</keyword>
<dbReference type="STRING" id="745776.DGo_CA1104"/>
<dbReference type="PATRIC" id="fig|745776.4.peg.1133"/>
<proteinExistence type="predicted"/>
<dbReference type="OrthoDB" id="72660at2"/>
<gene>
    <name evidence="2" type="ordered locus">DGo_CA1104</name>
</gene>
<dbReference type="AlphaFoldDB" id="H8GZR2"/>
<protein>
    <submittedName>
        <fullName evidence="2">Uncharacterized protein</fullName>
    </submittedName>
</protein>
<dbReference type="InterPro" id="IPR046172">
    <property type="entry name" value="DUF6174"/>
</dbReference>
<evidence type="ECO:0000313" key="3">
    <source>
        <dbReference type="Proteomes" id="UP000007575"/>
    </source>
</evidence>
<evidence type="ECO:0000256" key="1">
    <source>
        <dbReference type="SAM" id="SignalP"/>
    </source>
</evidence>